<proteinExistence type="predicted"/>
<dbReference type="RefSeq" id="WP_015213492.1">
    <property type="nucleotide sequence ID" value="NC_019771.1"/>
</dbReference>
<dbReference type="AlphaFoldDB" id="K9ZEQ1"/>
<protein>
    <submittedName>
        <fullName evidence="1">Uncharacterized protein</fullName>
    </submittedName>
</protein>
<sequence>MLTLIEWIEEQAILEFLDFASIYRNSYERNYQSENVKKYLSNDDEL</sequence>
<dbReference type="PATRIC" id="fig|272123.3.peg.1443"/>
<reference evidence="2" key="1">
    <citation type="journal article" date="2013" name="Proc. Natl. Acad. Sci. U.S.A.">
        <title>Improving the coverage of the cyanobacterial phylum using diversity-driven genome sequencing.</title>
        <authorList>
            <person name="Shih P.M."/>
            <person name="Wu D."/>
            <person name="Latifi A."/>
            <person name="Axen S.D."/>
            <person name="Fewer D.P."/>
            <person name="Talla E."/>
            <person name="Calteau A."/>
            <person name="Cai F."/>
            <person name="Tandeau de Marsac N."/>
            <person name="Rippka R."/>
            <person name="Herdman M."/>
            <person name="Sivonen K."/>
            <person name="Coursin T."/>
            <person name="Laurent T."/>
            <person name="Goodwin L."/>
            <person name="Nolan M."/>
            <person name="Davenport K.W."/>
            <person name="Han C.S."/>
            <person name="Rubin E.M."/>
            <person name="Eisen J.A."/>
            <person name="Woyke T."/>
            <person name="Gugger M."/>
            <person name="Kerfeld C.A."/>
        </authorList>
    </citation>
    <scope>NUCLEOTIDE SEQUENCE [LARGE SCALE GENOMIC DNA]</scope>
    <source>
        <strain evidence="2">ATCC 27899 / PCC 7122</strain>
    </source>
</reference>
<organism evidence="1 2">
    <name type="scientific">Anabaena cylindrica (strain ATCC 27899 / PCC 7122)</name>
    <dbReference type="NCBI Taxonomy" id="272123"/>
    <lineage>
        <taxon>Bacteria</taxon>
        <taxon>Bacillati</taxon>
        <taxon>Cyanobacteriota</taxon>
        <taxon>Cyanophyceae</taxon>
        <taxon>Nostocales</taxon>
        <taxon>Nostocaceae</taxon>
        <taxon>Anabaena</taxon>
    </lineage>
</organism>
<gene>
    <name evidence="1" type="ordered locus">Anacy_1318</name>
</gene>
<dbReference type="EMBL" id="CP003659">
    <property type="protein sequence ID" value="AFZ56840.1"/>
    <property type="molecule type" value="Genomic_DNA"/>
</dbReference>
<keyword evidence="2" id="KW-1185">Reference proteome</keyword>
<accession>K9ZEQ1</accession>
<evidence type="ECO:0000313" key="1">
    <source>
        <dbReference type="EMBL" id="AFZ56840.1"/>
    </source>
</evidence>
<name>K9ZEQ1_ANACC</name>
<dbReference type="Proteomes" id="UP000010474">
    <property type="component" value="Chromosome"/>
</dbReference>
<dbReference type="HOGENOM" id="CLU_3179435_0_0_3"/>
<evidence type="ECO:0000313" key="2">
    <source>
        <dbReference type="Proteomes" id="UP000010474"/>
    </source>
</evidence>
<dbReference type="KEGG" id="acy:Anacy_1318"/>